<evidence type="ECO:0000256" key="2">
    <source>
        <dbReference type="ARBA" id="ARBA00023015"/>
    </source>
</evidence>
<dbReference type="InterPro" id="IPR036388">
    <property type="entry name" value="WH-like_DNA-bd_sf"/>
</dbReference>
<dbReference type="Pfam" id="PF00126">
    <property type="entry name" value="HTH_1"/>
    <property type="match status" value="1"/>
</dbReference>
<dbReference type="PANTHER" id="PTHR30419:SF30">
    <property type="entry name" value="LYSR FAMILY TRANSCRIPTIONAL REGULATOR"/>
    <property type="match status" value="1"/>
</dbReference>
<dbReference type="PRINTS" id="PR00039">
    <property type="entry name" value="HTHLYSR"/>
</dbReference>
<name>A0A4Z0BX41_9BURK</name>
<accession>A0A4Z0BX41</accession>
<dbReference type="InterPro" id="IPR000847">
    <property type="entry name" value="LysR_HTH_N"/>
</dbReference>
<keyword evidence="4" id="KW-0804">Transcription</keyword>
<comment type="similarity">
    <text evidence="1">Belongs to the LysR transcriptional regulatory family.</text>
</comment>
<dbReference type="OrthoDB" id="8675247at2"/>
<evidence type="ECO:0000313" key="7">
    <source>
        <dbReference type="Proteomes" id="UP000298180"/>
    </source>
</evidence>
<dbReference type="PROSITE" id="PS50931">
    <property type="entry name" value="HTH_LYSR"/>
    <property type="match status" value="1"/>
</dbReference>
<evidence type="ECO:0000313" key="6">
    <source>
        <dbReference type="EMBL" id="TFZ02549.1"/>
    </source>
</evidence>
<keyword evidence="7" id="KW-1185">Reference proteome</keyword>
<dbReference type="EMBL" id="SMLM01000002">
    <property type="protein sequence ID" value="TFZ02549.1"/>
    <property type="molecule type" value="Genomic_DNA"/>
</dbReference>
<dbReference type="InterPro" id="IPR050950">
    <property type="entry name" value="HTH-type_LysR_regulators"/>
</dbReference>
<dbReference type="SUPFAM" id="SSF46785">
    <property type="entry name" value="Winged helix' DNA-binding domain"/>
    <property type="match status" value="1"/>
</dbReference>
<comment type="caution">
    <text evidence="6">The sequence shown here is derived from an EMBL/GenBank/DDBJ whole genome shotgun (WGS) entry which is preliminary data.</text>
</comment>
<gene>
    <name evidence="6" type="ORF">EZ313_14915</name>
</gene>
<evidence type="ECO:0000259" key="5">
    <source>
        <dbReference type="PROSITE" id="PS50931"/>
    </source>
</evidence>
<dbReference type="CDD" id="cd08440">
    <property type="entry name" value="PBP2_LTTR_like_4"/>
    <property type="match status" value="1"/>
</dbReference>
<dbReference type="GO" id="GO:0003700">
    <property type="term" value="F:DNA-binding transcription factor activity"/>
    <property type="evidence" value="ECO:0007669"/>
    <property type="project" value="InterPro"/>
</dbReference>
<evidence type="ECO:0000256" key="4">
    <source>
        <dbReference type="ARBA" id="ARBA00023163"/>
    </source>
</evidence>
<dbReference type="GO" id="GO:0003677">
    <property type="term" value="F:DNA binding"/>
    <property type="evidence" value="ECO:0007669"/>
    <property type="project" value="UniProtKB-KW"/>
</dbReference>
<evidence type="ECO:0000256" key="3">
    <source>
        <dbReference type="ARBA" id="ARBA00023125"/>
    </source>
</evidence>
<sequence>MNVTLKQMRAFVALAEAGSFTAAARQLHVTPSALSLVIKDLESGVGMRLFDRTTRETRLSPGGREFLPAARKLVEDFGRALEGLREFKASERGVLRIAGSPIYSGTLVPQLAAEYGQQFPGVRVHVIDALTDQVAAKVANGDADLGIAPERPVPAEVRQTQLFRDPVQLVCPPQHPLASRDTVEWVDVIRHPFISLSPDYTMGLRADLAHHSESLTLEPAAYVTFITTALALVKWGRGVTAQPSHADLLAAAYGLVVRPIQGPRIERRICLLAPREREHSPAALSFHEFLARRFQLEPQRQRPDEAAG</sequence>
<proteinExistence type="inferred from homology"/>
<feature type="domain" description="HTH lysR-type" evidence="5">
    <location>
        <begin position="3"/>
        <end position="60"/>
    </location>
</feature>
<keyword evidence="3" id="KW-0238">DNA-binding</keyword>
<dbReference type="Pfam" id="PF03466">
    <property type="entry name" value="LysR_substrate"/>
    <property type="match status" value="1"/>
</dbReference>
<dbReference type="FunFam" id="1.10.10.10:FF:000001">
    <property type="entry name" value="LysR family transcriptional regulator"/>
    <property type="match status" value="1"/>
</dbReference>
<dbReference type="InterPro" id="IPR005119">
    <property type="entry name" value="LysR_subst-bd"/>
</dbReference>
<dbReference type="Proteomes" id="UP000298180">
    <property type="component" value="Unassembled WGS sequence"/>
</dbReference>
<protein>
    <submittedName>
        <fullName evidence="6">LysR family transcriptional regulator</fullName>
    </submittedName>
</protein>
<dbReference type="PANTHER" id="PTHR30419">
    <property type="entry name" value="HTH-TYPE TRANSCRIPTIONAL REGULATOR YBHD"/>
    <property type="match status" value="1"/>
</dbReference>
<dbReference type="AlphaFoldDB" id="A0A4Z0BX41"/>
<keyword evidence="2" id="KW-0805">Transcription regulation</keyword>
<dbReference type="SUPFAM" id="SSF53850">
    <property type="entry name" value="Periplasmic binding protein-like II"/>
    <property type="match status" value="1"/>
</dbReference>
<dbReference type="Gene3D" id="1.10.10.10">
    <property type="entry name" value="Winged helix-like DNA-binding domain superfamily/Winged helix DNA-binding domain"/>
    <property type="match status" value="1"/>
</dbReference>
<dbReference type="Gene3D" id="3.40.190.290">
    <property type="match status" value="1"/>
</dbReference>
<dbReference type="GO" id="GO:0005829">
    <property type="term" value="C:cytosol"/>
    <property type="evidence" value="ECO:0007669"/>
    <property type="project" value="TreeGrafter"/>
</dbReference>
<dbReference type="InterPro" id="IPR036390">
    <property type="entry name" value="WH_DNA-bd_sf"/>
</dbReference>
<reference evidence="6 7" key="1">
    <citation type="submission" date="2019-03" db="EMBL/GenBank/DDBJ databases">
        <title>Ramlibacter henchirensis DSM 14656, whole genome shotgun sequence.</title>
        <authorList>
            <person name="Zhang X."/>
            <person name="Feng G."/>
            <person name="Zhu H."/>
        </authorList>
    </citation>
    <scope>NUCLEOTIDE SEQUENCE [LARGE SCALE GENOMIC DNA]</scope>
    <source>
        <strain evidence="6 7">DSM 14656</strain>
    </source>
</reference>
<dbReference type="RefSeq" id="WP_135264074.1">
    <property type="nucleotide sequence ID" value="NZ_SMLM01000002.1"/>
</dbReference>
<organism evidence="6 7">
    <name type="scientific">Ramlibacter henchirensis</name>
    <dbReference type="NCBI Taxonomy" id="204072"/>
    <lineage>
        <taxon>Bacteria</taxon>
        <taxon>Pseudomonadati</taxon>
        <taxon>Pseudomonadota</taxon>
        <taxon>Betaproteobacteria</taxon>
        <taxon>Burkholderiales</taxon>
        <taxon>Comamonadaceae</taxon>
        <taxon>Ramlibacter</taxon>
    </lineage>
</organism>
<evidence type="ECO:0000256" key="1">
    <source>
        <dbReference type="ARBA" id="ARBA00009437"/>
    </source>
</evidence>